<evidence type="ECO:0000259" key="2">
    <source>
        <dbReference type="Pfam" id="PF22725"/>
    </source>
</evidence>
<dbReference type="Proteomes" id="UP000001137">
    <property type="component" value="Chromosome"/>
</dbReference>
<dbReference type="GeneID" id="5710127"/>
<dbReference type="Gene3D" id="3.40.50.720">
    <property type="entry name" value="NAD(P)-binding Rossmann-like Domain"/>
    <property type="match status" value="1"/>
</dbReference>
<dbReference type="EMBL" id="CP000852">
    <property type="protein sequence ID" value="ABW01496.1"/>
    <property type="molecule type" value="Genomic_DNA"/>
</dbReference>
<dbReference type="STRING" id="397948.Cmaq_0656"/>
<evidence type="ECO:0000313" key="4">
    <source>
        <dbReference type="Proteomes" id="UP000001137"/>
    </source>
</evidence>
<dbReference type="RefSeq" id="WP_012185716.1">
    <property type="nucleotide sequence ID" value="NC_009954.1"/>
</dbReference>
<dbReference type="GO" id="GO:0016491">
    <property type="term" value="F:oxidoreductase activity"/>
    <property type="evidence" value="ECO:0007669"/>
    <property type="project" value="TreeGrafter"/>
</dbReference>
<keyword evidence="4" id="KW-1185">Reference proteome</keyword>
<dbReference type="SUPFAM" id="SSF55347">
    <property type="entry name" value="Glyceraldehyde-3-phosphate dehydrogenase-like, C-terminal domain"/>
    <property type="match status" value="1"/>
</dbReference>
<dbReference type="KEGG" id="cma:Cmaq_0656"/>
<name>A8MCJ0_CALMQ</name>
<evidence type="ECO:0000259" key="1">
    <source>
        <dbReference type="Pfam" id="PF01408"/>
    </source>
</evidence>
<dbReference type="Gene3D" id="3.30.360.10">
    <property type="entry name" value="Dihydrodipicolinate Reductase, domain 2"/>
    <property type="match status" value="1"/>
</dbReference>
<evidence type="ECO:0000313" key="3">
    <source>
        <dbReference type="EMBL" id="ABW01496.1"/>
    </source>
</evidence>
<dbReference type="PANTHER" id="PTHR42840">
    <property type="entry name" value="NAD(P)-BINDING ROSSMANN-FOLD SUPERFAMILY PROTEIN-RELATED"/>
    <property type="match status" value="1"/>
</dbReference>
<dbReference type="GO" id="GO:0005737">
    <property type="term" value="C:cytoplasm"/>
    <property type="evidence" value="ECO:0007669"/>
    <property type="project" value="TreeGrafter"/>
</dbReference>
<dbReference type="GO" id="GO:0006740">
    <property type="term" value="P:NADPH regeneration"/>
    <property type="evidence" value="ECO:0007669"/>
    <property type="project" value="TreeGrafter"/>
</dbReference>
<dbReference type="HOGENOM" id="CLU_023194_1_4_2"/>
<proteinExistence type="predicted"/>
<protein>
    <submittedName>
        <fullName evidence="3">Oxidoreductase domain protein</fullName>
    </submittedName>
</protein>
<dbReference type="InterPro" id="IPR000683">
    <property type="entry name" value="Gfo/Idh/MocA-like_OxRdtase_N"/>
</dbReference>
<accession>A8MCJ0</accession>
<feature type="domain" description="Gfo/Idh/MocA-like oxidoreductase N-terminal" evidence="1">
    <location>
        <begin position="1"/>
        <end position="119"/>
    </location>
</feature>
<dbReference type="SUPFAM" id="SSF51735">
    <property type="entry name" value="NAD(P)-binding Rossmann-fold domains"/>
    <property type="match status" value="1"/>
</dbReference>
<reference evidence="3 4" key="1">
    <citation type="submission" date="2007-10" db="EMBL/GenBank/DDBJ databases">
        <title>Complete sequence of Caldivirga maquilingensis IC-167.</title>
        <authorList>
            <consortium name="US DOE Joint Genome Institute"/>
            <person name="Copeland A."/>
            <person name="Lucas S."/>
            <person name="Lapidus A."/>
            <person name="Barry K."/>
            <person name="Glavina del Rio T."/>
            <person name="Dalin E."/>
            <person name="Tice H."/>
            <person name="Pitluck S."/>
            <person name="Saunders E."/>
            <person name="Brettin T."/>
            <person name="Bruce D."/>
            <person name="Detter J.C."/>
            <person name="Han C."/>
            <person name="Schmutz J."/>
            <person name="Larimer F."/>
            <person name="Land M."/>
            <person name="Hauser L."/>
            <person name="Kyrpides N."/>
            <person name="Ivanova N."/>
            <person name="Biddle J.F."/>
            <person name="Zhang Z."/>
            <person name="Fitz-Gibbon S.T."/>
            <person name="Lowe T.M."/>
            <person name="Saltikov C."/>
            <person name="House C.H."/>
            <person name="Richardson P."/>
        </authorList>
    </citation>
    <scope>NUCLEOTIDE SEQUENCE [LARGE SCALE GENOMIC DNA]</scope>
    <source>
        <strain evidence="4">ATCC 700844 / DSM 13496 / JCM 10307 / IC-167</strain>
    </source>
</reference>
<organism evidence="3 4">
    <name type="scientific">Caldivirga maquilingensis (strain ATCC 700844 / DSM 13496 / JCM 10307 / IC-167)</name>
    <dbReference type="NCBI Taxonomy" id="397948"/>
    <lineage>
        <taxon>Archaea</taxon>
        <taxon>Thermoproteota</taxon>
        <taxon>Thermoprotei</taxon>
        <taxon>Thermoproteales</taxon>
        <taxon>Thermoproteaceae</taxon>
        <taxon>Caldivirga</taxon>
    </lineage>
</organism>
<feature type="domain" description="GFO/IDH/MocA-like oxidoreductase" evidence="2">
    <location>
        <begin position="136"/>
        <end position="245"/>
    </location>
</feature>
<dbReference type="Pfam" id="PF22725">
    <property type="entry name" value="GFO_IDH_MocA_C3"/>
    <property type="match status" value="1"/>
</dbReference>
<dbReference type="eggNOG" id="arCOG01622">
    <property type="taxonomic scope" value="Archaea"/>
</dbReference>
<dbReference type="GO" id="GO:0000166">
    <property type="term" value="F:nucleotide binding"/>
    <property type="evidence" value="ECO:0007669"/>
    <property type="project" value="InterPro"/>
</dbReference>
<dbReference type="InterPro" id="IPR036291">
    <property type="entry name" value="NAD(P)-bd_dom_sf"/>
</dbReference>
<dbReference type="AlphaFoldDB" id="A8MCJ0"/>
<gene>
    <name evidence="3" type="ordered locus">Cmaq_0656</name>
</gene>
<dbReference type="PANTHER" id="PTHR42840:SF5">
    <property type="entry name" value="NAD(P)-BINDING ROSSMANN-FOLD SUPERFAMILY PROTEIN"/>
    <property type="match status" value="1"/>
</dbReference>
<dbReference type="InterPro" id="IPR055170">
    <property type="entry name" value="GFO_IDH_MocA-like_dom"/>
</dbReference>
<sequence>MRIAVVGCGGFGNVHLNALRELNRSDLEVYVFSRSREKAEECARRYSASGYFTNYDDVVKSNVDIVDLIVSHDMHAPMAIKAMETGKHVILEKPIARTIDEANAIIEASRRLKVKFMVAENFYFDPAVWKAVELIKEIGQVHTIIIRSTHYGKPGGWRRVKELMGGGAFIDGGIHFVDTLLNIGGEYNHACGLSYRTISGIEGEDTTIGLFRFRNGARGLIMYSWGMMHSLNVPSIEVYGEGGSIIEDPSTRRINVNYGRVYGDLLFNGKAINLPKVNVVKAELEGFIKSIEEDKPVPMPPEVALRDLKAVLEVYGNQCL</sequence>
<dbReference type="Pfam" id="PF01408">
    <property type="entry name" value="GFO_IDH_MocA"/>
    <property type="match status" value="1"/>
</dbReference>